<dbReference type="GO" id="GO:0034476">
    <property type="term" value="P:U5 snRNA 3'-end processing"/>
    <property type="evidence" value="ECO:0007669"/>
    <property type="project" value="TreeGrafter"/>
</dbReference>
<dbReference type="Proteomes" id="UP000693970">
    <property type="component" value="Unassembled WGS sequence"/>
</dbReference>
<dbReference type="GO" id="GO:0071038">
    <property type="term" value="P:TRAMP-dependent tRNA surveillance pathway"/>
    <property type="evidence" value="ECO:0007669"/>
    <property type="project" value="TreeGrafter"/>
</dbReference>
<dbReference type="GO" id="GO:0000176">
    <property type="term" value="C:nuclear exosome (RNase complex)"/>
    <property type="evidence" value="ECO:0007669"/>
    <property type="project" value="TreeGrafter"/>
</dbReference>
<evidence type="ECO:0000256" key="1">
    <source>
        <dbReference type="ARBA" id="ARBA00004604"/>
    </source>
</evidence>
<dbReference type="AlphaFoldDB" id="A0A9K3PWY9"/>
<accession>A0A9K3PWY9</accession>
<protein>
    <submittedName>
        <fullName evidence="3">3' exoribonuclease family, domain containing protein</fullName>
    </submittedName>
</protein>
<dbReference type="GO" id="GO:0034473">
    <property type="term" value="P:U1 snRNA 3'-end processing"/>
    <property type="evidence" value="ECO:0007669"/>
    <property type="project" value="TreeGrafter"/>
</dbReference>
<dbReference type="GO" id="GO:0071035">
    <property type="term" value="P:nuclear polyadenylation-dependent rRNA catabolic process"/>
    <property type="evidence" value="ECO:0007669"/>
    <property type="project" value="TreeGrafter"/>
</dbReference>
<dbReference type="Pfam" id="PF01138">
    <property type="entry name" value="RNase_PH"/>
    <property type="match status" value="1"/>
</dbReference>
<dbReference type="GO" id="GO:0000177">
    <property type="term" value="C:cytoplasmic exosome (RNase complex)"/>
    <property type="evidence" value="ECO:0007669"/>
    <property type="project" value="TreeGrafter"/>
</dbReference>
<feature type="domain" description="Exoribonuclease phosphorolytic" evidence="2">
    <location>
        <begin position="29"/>
        <end position="155"/>
    </location>
</feature>
<comment type="subcellular location">
    <subcellularLocation>
        <location evidence="1">Nucleus</location>
        <location evidence="1">Nucleolus</location>
    </subcellularLocation>
</comment>
<dbReference type="GO" id="GO:0016075">
    <property type="term" value="P:rRNA catabolic process"/>
    <property type="evidence" value="ECO:0007669"/>
    <property type="project" value="TreeGrafter"/>
</dbReference>
<dbReference type="GO" id="GO:0034475">
    <property type="term" value="P:U4 snRNA 3'-end processing"/>
    <property type="evidence" value="ECO:0007669"/>
    <property type="project" value="TreeGrafter"/>
</dbReference>
<comment type="caution">
    <text evidence="3">The sequence shown here is derived from an EMBL/GenBank/DDBJ whole genome shotgun (WGS) entry which is preliminary data.</text>
</comment>
<reference evidence="3" key="1">
    <citation type="journal article" date="2021" name="Sci. Rep.">
        <title>Diploid genomic architecture of Nitzschia inconspicua, an elite biomass production diatom.</title>
        <authorList>
            <person name="Oliver A."/>
            <person name="Podell S."/>
            <person name="Pinowska A."/>
            <person name="Traller J.C."/>
            <person name="Smith S.R."/>
            <person name="McClure R."/>
            <person name="Beliaev A."/>
            <person name="Bohutskyi P."/>
            <person name="Hill E.A."/>
            <person name="Rabines A."/>
            <person name="Zheng H."/>
            <person name="Allen L.Z."/>
            <person name="Kuo A."/>
            <person name="Grigoriev I.V."/>
            <person name="Allen A.E."/>
            <person name="Hazlebeck D."/>
            <person name="Allen E.E."/>
        </authorList>
    </citation>
    <scope>NUCLEOTIDE SEQUENCE</scope>
    <source>
        <strain evidence="3">Hildebrandi</strain>
    </source>
</reference>
<reference evidence="3" key="2">
    <citation type="submission" date="2021-04" db="EMBL/GenBank/DDBJ databases">
        <authorList>
            <person name="Podell S."/>
        </authorList>
    </citation>
    <scope>NUCLEOTIDE SEQUENCE</scope>
    <source>
        <strain evidence="3">Hildebrandi</strain>
    </source>
</reference>
<organism evidence="3 4">
    <name type="scientific">Nitzschia inconspicua</name>
    <dbReference type="NCBI Taxonomy" id="303405"/>
    <lineage>
        <taxon>Eukaryota</taxon>
        <taxon>Sar</taxon>
        <taxon>Stramenopiles</taxon>
        <taxon>Ochrophyta</taxon>
        <taxon>Bacillariophyta</taxon>
        <taxon>Bacillariophyceae</taxon>
        <taxon>Bacillariophycidae</taxon>
        <taxon>Bacillariales</taxon>
        <taxon>Bacillariaceae</taxon>
        <taxon>Nitzschia</taxon>
    </lineage>
</organism>
<dbReference type="GO" id="GO:0071028">
    <property type="term" value="P:nuclear mRNA surveillance"/>
    <property type="evidence" value="ECO:0007669"/>
    <property type="project" value="TreeGrafter"/>
</dbReference>
<keyword evidence="4" id="KW-1185">Reference proteome</keyword>
<dbReference type="GO" id="GO:0035925">
    <property type="term" value="F:mRNA 3'-UTR AU-rich region binding"/>
    <property type="evidence" value="ECO:0007669"/>
    <property type="project" value="TreeGrafter"/>
</dbReference>
<evidence type="ECO:0000313" key="4">
    <source>
        <dbReference type="Proteomes" id="UP000693970"/>
    </source>
</evidence>
<name>A0A9K3PWY9_9STRA</name>
<dbReference type="EMBL" id="JAGRRH010000010">
    <property type="protein sequence ID" value="KAG7362877.1"/>
    <property type="molecule type" value="Genomic_DNA"/>
</dbReference>
<evidence type="ECO:0000313" key="3">
    <source>
        <dbReference type="EMBL" id="KAG7362877.1"/>
    </source>
</evidence>
<dbReference type="InterPro" id="IPR050590">
    <property type="entry name" value="Exosome_comp_Rrp42_subfam"/>
</dbReference>
<proteinExistence type="predicted"/>
<dbReference type="PANTHER" id="PTHR11097">
    <property type="entry name" value="EXOSOME COMPLEX EXONUCLEASE RIBOSOMAL RNA PROCESSING PROTEIN"/>
    <property type="match status" value="1"/>
</dbReference>
<dbReference type="OrthoDB" id="49027at2759"/>
<dbReference type="GO" id="GO:0005730">
    <property type="term" value="C:nucleolus"/>
    <property type="evidence" value="ECO:0007669"/>
    <property type="project" value="UniProtKB-SubCell"/>
</dbReference>
<sequence>MSSISTSEQQYILQGCRENCRRDGRTRSEFRPYYVITGTVALSYGSARVFLPTQETHLVVSVKAELVVPASSAPAEGVVEVSVDFLQSDIVNDALETTLSTLLVPHLVDKGQLCIAPEHYVWKINIDILVISANGGSLIDACSQGIHAALGQTMLPRLTVAAASTENDDNKPALQVDSNIKAARPIVSTNAVPVIVTISLLRDSQQSKRPILIVDAIAEEETCSFAQVHVVLDQGGSSNHSKEPMICALHKAGGGALPFALLQEVTQFCLEASDSARVVVADTAIGFKEPAVFECA</sequence>
<dbReference type="GO" id="GO:0000467">
    <property type="term" value="P:exonucleolytic trimming to generate mature 3'-end of 5.8S rRNA from tricistronic rRNA transcript (SSU-rRNA, 5.8S rRNA, LSU-rRNA)"/>
    <property type="evidence" value="ECO:0007669"/>
    <property type="project" value="TreeGrafter"/>
</dbReference>
<dbReference type="InterPro" id="IPR001247">
    <property type="entry name" value="ExoRNase_PH_dom1"/>
</dbReference>
<dbReference type="PANTHER" id="PTHR11097:SF8">
    <property type="entry name" value="EXOSOME COMPLEX COMPONENT RRP42"/>
    <property type="match status" value="1"/>
</dbReference>
<evidence type="ECO:0000259" key="2">
    <source>
        <dbReference type="Pfam" id="PF01138"/>
    </source>
</evidence>
<gene>
    <name evidence="3" type="ORF">IV203_026237</name>
</gene>